<protein>
    <submittedName>
        <fullName evidence="1">Uncharacterized protein</fullName>
    </submittedName>
</protein>
<sequence>MQMEMLSGPGYEQGLAPKARPPALNEPCQINLWHAHFAAILAAQNRYCPPAFGRDAPAPDAPERVVRWCIHCKQSIFLILHTGRRVPRISSCSFDVAVILRTDRQYPRDFFWHRLKETWKWVWSVGVARVDEGCWTLRLAPLPDASTKPMARRPDSLGTRKASMSALPVSPLLLAFHRASGRSSRCKLAVFHGSLTPFCEFC</sequence>
<reference evidence="1" key="1">
    <citation type="submission" date="2021-12" db="EMBL/GenBank/DDBJ databases">
        <title>Comparative genomics, transcriptomics and evolutionary studies reveal genomic signatures of adaptation to plant cell wall in hemibiotrophic fungi.</title>
        <authorList>
            <consortium name="DOE Joint Genome Institute"/>
            <person name="Baroncelli R."/>
            <person name="Diaz J.F."/>
            <person name="Benocci T."/>
            <person name="Peng M."/>
            <person name="Battaglia E."/>
            <person name="Haridas S."/>
            <person name="Andreopoulos W."/>
            <person name="Labutti K."/>
            <person name="Pangilinan J."/>
            <person name="Floch G.L."/>
            <person name="Makela M.R."/>
            <person name="Henrissat B."/>
            <person name="Grigoriev I.V."/>
            <person name="Crouch J.A."/>
            <person name="De Vries R.P."/>
            <person name="Sukno S.A."/>
            <person name="Thon M.R."/>
        </authorList>
    </citation>
    <scope>NUCLEOTIDE SEQUENCE</scope>
    <source>
        <strain evidence="1">CBS 112980</strain>
    </source>
</reference>
<accession>A0AAD8XLH0</accession>
<dbReference type="EMBL" id="JAHMHS010000011">
    <property type="protein sequence ID" value="KAK1729514.1"/>
    <property type="molecule type" value="Genomic_DNA"/>
</dbReference>
<evidence type="ECO:0000313" key="1">
    <source>
        <dbReference type="EMBL" id="KAK1729514.1"/>
    </source>
</evidence>
<gene>
    <name evidence="1" type="ORF">BDZ83DRAFT_727220</name>
</gene>
<organism evidence="1 2">
    <name type="scientific">Glomerella acutata</name>
    <name type="common">Colletotrichum acutatum</name>
    <dbReference type="NCBI Taxonomy" id="27357"/>
    <lineage>
        <taxon>Eukaryota</taxon>
        <taxon>Fungi</taxon>
        <taxon>Dikarya</taxon>
        <taxon>Ascomycota</taxon>
        <taxon>Pezizomycotina</taxon>
        <taxon>Sordariomycetes</taxon>
        <taxon>Hypocreomycetidae</taxon>
        <taxon>Glomerellales</taxon>
        <taxon>Glomerellaceae</taxon>
        <taxon>Colletotrichum</taxon>
        <taxon>Colletotrichum acutatum species complex</taxon>
    </lineage>
</organism>
<dbReference type="RefSeq" id="XP_060369569.1">
    <property type="nucleotide sequence ID" value="XM_060512777.1"/>
</dbReference>
<dbReference type="GeneID" id="85396675"/>
<proteinExistence type="predicted"/>
<keyword evidence="2" id="KW-1185">Reference proteome</keyword>
<comment type="caution">
    <text evidence="1">The sequence shown here is derived from an EMBL/GenBank/DDBJ whole genome shotgun (WGS) entry which is preliminary data.</text>
</comment>
<dbReference type="Proteomes" id="UP001244207">
    <property type="component" value="Unassembled WGS sequence"/>
</dbReference>
<dbReference type="AlphaFoldDB" id="A0AAD8XLH0"/>
<evidence type="ECO:0000313" key="2">
    <source>
        <dbReference type="Proteomes" id="UP001244207"/>
    </source>
</evidence>
<name>A0AAD8XLH0_GLOAC</name>